<organism evidence="1 2">
    <name type="scientific">Callosobruchus maculatus</name>
    <name type="common">Southern cowpea weevil</name>
    <name type="synonym">Pulse bruchid</name>
    <dbReference type="NCBI Taxonomy" id="64391"/>
    <lineage>
        <taxon>Eukaryota</taxon>
        <taxon>Metazoa</taxon>
        <taxon>Ecdysozoa</taxon>
        <taxon>Arthropoda</taxon>
        <taxon>Hexapoda</taxon>
        <taxon>Insecta</taxon>
        <taxon>Pterygota</taxon>
        <taxon>Neoptera</taxon>
        <taxon>Endopterygota</taxon>
        <taxon>Coleoptera</taxon>
        <taxon>Polyphaga</taxon>
        <taxon>Cucujiformia</taxon>
        <taxon>Chrysomeloidea</taxon>
        <taxon>Chrysomelidae</taxon>
        <taxon>Bruchinae</taxon>
        <taxon>Bruchini</taxon>
        <taxon>Callosobruchus</taxon>
    </lineage>
</organism>
<dbReference type="Proteomes" id="UP000410492">
    <property type="component" value="Unassembled WGS sequence"/>
</dbReference>
<keyword evidence="2" id="KW-1185">Reference proteome</keyword>
<feature type="non-terminal residue" evidence="1">
    <location>
        <position position="50"/>
    </location>
</feature>
<proteinExistence type="predicted"/>
<evidence type="ECO:0000313" key="2">
    <source>
        <dbReference type="Proteomes" id="UP000410492"/>
    </source>
</evidence>
<protein>
    <submittedName>
        <fullName evidence="1">Uncharacterized protein</fullName>
    </submittedName>
</protein>
<gene>
    <name evidence="1" type="ORF">CALMAC_LOCUS6982</name>
</gene>
<dbReference type="AlphaFoldDB" id="A0A653C7X0"/>
<accession>A0A653C7X0</accession>
<dbReference type="EMBL" id="CAACVG010007171">
    <property type="protein sequence ID" value="VEN44032.1"/>
    <property type="molecule type" value="Genomic_DNA"/>
</dbReference>
<name>A0A653C7X0_CALMS</name>
<evidence type="ECO:0000313" key="1">
    <source>
        <dbReference type="EMBL" id="VEN44032.1"/>
    </source>
</evidence>
<sequence>MEDFDFFWMMMMRKLSISWNVEYGIPRRIYHMPNYFEELDEFFQKVNFNT</sequence>
<reference evidence="1 2" key="1">
    <citation type="submission" date="2019-01" db="EMBL/GenBank/DDBJ databases">
        <authorList>
            <person name="Sayadi A."/>
        </authorList>
    </citation>
    <scope>NUCLEOTIDE SEQUENCE [LARGE SCALE GENOMIC DNA]</scope>
</reference>